<evidence type="ECO:0000313" key="10">
    <source>
        <dbReference type="RefSeq" id="XP_033460689.1"/>
    </source>
</evidence>
<name>A0A6J3M6X7_9PEZI</name>
<keyword evidence="9" id="KW-1185">Reference proteome</keyword>
<dbReference type="InterPro" id="IPR029048">
    <property type="entry name" value="HSP70_C_sf"/>
</dbReference>
<dbReference type="Gene3D" id="3.30.420.40">
    <property type="match status" value="2"/>
</dbReference>
<dbReference type="Proteomes" id="UP000504637">
    <property type="component" value="Unplaced"/>
</dbReference>
<dbReference type="Gene3D" id="3.90.640.10">
    <property type="entry name" value="Actin, Chain A, domain 4"/>
    <property type="match status" value="1"/>
</dbReference>
<dbReference type="FunFam" id="3.90.640.10:FF:000004">
    <property type="entry name" value="Heat shock 70 kDa protein 4"/>
    <property type="match status" value="1"/>
</dbReference>
<dbReference type="GO" id="GO:0005829">
    <property type="term" value="C:cytosol"/>
    <property type="evidence" value="ECO:0007669"/>
    <property type="project" value="TreeGrafter"/>
</dbReference>
<dbReference type="GO" id="GO:0005524">
    <property type="term" value="F:ATP binding"/>
    <property type="evidence" value="ECO:0007669"/>
    <property type="project" value="UniProtKB-KW"/>
</dbReference>
<reference evidence="10" key="1">
    <citation type="submission" date="2020-01" db="EMBL/GenBank/DDBJ databases">
        <authorList>
            <consortium name="DOE Joint Genome Institute"/>
            <person name="Haridas S."/>
            <person name="Albert R."/>
            <person name="Binder M."/>
            <person name="Bloem J."/>
            <person name="Labutti K."/>
            <person name="Salamov A."/>
            <person name="Andreopoulos B."/>
            <person name="Baker S.E."/>
            <person name="Barry K."/>
            <person name="Bills G."/>
            <person name="Bluhm B.H."/>
            <person name="Cannon C."/>
            <person name="Castanera R."/>
            <person name="Culley D.E."/>
            <person name="Daum C."/>
            <person name="Ezra D."/>
            <person name="Gonzalez J.B."/>
            <person name="Henrissat B."/>
            <person name="Kuo A."/>
            <person name="Liang C."/>
            <person name="Lipzen A."/>
            <person name="Lutzoni F."/>
            <person name="Magnuson J."/>
            <person name="Mondo S."/>
            <person name="Nolan M."/>
            <person name="Ohm R."/>
            <person name="Pangilinan J."/>
            <person name="Park H.-J."/>
            <person name="Ramirez L."/>
            <person name="Alfaro M."/>
            <person name="Sun H."/>
            <person name="Tritt A."/>
            <person name="Yoshinaga Y."/>
            <person name="Zwiers L.-H."/>
            <person name="Turgeon B.G."/>
            <person name="Goodwin S.B."/>
            <person name="Spatafora J.W."/>
            <person name="Crous P.W."/>
            <person name="Grigoriev I.V."/>
        </authorList>
    </citation>
    <scope>NUCLEOTIDE SEQUENCE</scope>
    <source>
        <strain evidence="10">CBS 342.82</strain>
    </source>
</reference>
<evidence type="ECO:0000256" key="5">
    <source>
        <dbReference type="ARBA" id="ARBA00022840"/>
    </source>
</evidence>
<protein>
    <submittedName>
        <fullName evidence="10">Heat shock protein 70</fullName>
    </submittedName>
</protein>
<dbReference type="SUPFAM" id="SSF100934">
    <property type="entry name" value="Heat shock protein 70kD (HSP70), C-terminal subdomain"/>
    <property type="match status" value="1"/>
</dbReference>
<dbReference type="GO" id="GO:0005634">
    <property type="term" value="C:nucleus"/>
    <property type="evidence" value="ECO:0007669"/>
    <property type="project" value="TreeGrafter"/>
</dbReference>
<feature type="region of interest" description="Disordered" evidence="8">
    <location>
        <begin position="597"/>
        <end position="619"/>
    </location>
</feature>
<comment type="subcellular location">
    <subcellularLocation>
        <location evidence="1">Cytoplasm</location>
    </subcellularLocation>
</comment>
<dbReference type="Gene3D" id="1.20.1270.10">
    <property type="match status" value="1"/>
</dbReference>
<feature type="compositionally biased region" description="Low complexity" evidence="8">
    <location>
        <begin position="716"/>
        <end position="728"/>
    </location>
</feature>
<dbReference type="GO" id="GO:0140662">
    <property type="term" value="F:ATP-dependent protein folding chaperone"/>
    <property type="evidence" value="ECO:0007669"/>
    <property type="project" value="InterPro"/>
</dbReference>
<feature type="compositionally biased region" description="Basic and acidic residues" evidence="8">
    <location>
        <begin position="509"/>
        <end position="528"/>
    </location>
</feature>
<keyword evidence="7" id="KW-0175">Coiled coil</keyword>
<keyword evidence="4" id="KW-0547">Nucleotide-binding</keyword>
<dbReference type="AlphaFoldDB" id="A0A6J3M6X7"/>
<dbReference type="PANTHER" id="PTHR45639:SF4">
    <property type="entry name" value="HSC70CB, ISOFORM G"/>
    <property type="match status" value="1"/>
</dbReference>
<dbReference type="FunFam" id="2.60.34.10:FF:000011">
    <property type="entry name" value="Heat shock protein hsp88"/>
    <property type="match status" value="1"/>
</dbReference>
<organism evidence="10">
    <name type="scientific">Dissoconium aciculare CBS 342.82</name>
    <dbReference type="NCBI Taxonomy" id="1314786"/>
    <lineage>
        <taxon>Eukaryota</taxon>
        <taxon>Fungi</taxon>
        <taxon>Dikarya</taxon>
        <taxon>Ascomycota</taxon>
        <taxon>Pezizomycotina</taxon>
        <taxon>Dothideomycetes</taxon>
        <taxon>Dothideomycetidae</taxon>
        <taxon>Mycosphaerellales</taxon>
        <taxon>Dissoconiaceae</taxon>
        <taxon>Dissoconium</taxon>
    </lineage>
</organism>
<evidence type="ECO:0000256" key="2">
    <source>
        <dbReference type="ARBA" id="ARBA00007381"/>
    </source>
</evidence>
<feature type="coiled-coil region" evidence="7">
    <location>
        <begin position="568"/>
        <end position="595"/>
    </location>
</feature>
<dbReference type="Pfam" id="PF00012">
    <property type="entry name" value="HSP70"/>
    <property type="match status" value="1"/>
</dbReference>
<evidence type="ECO:0000313" key="9">
    <source>
        <dbReference type="Proteomes" id="UP000504637"/>
    </source>
</evidence>
<dbReference type="PROSITE" id="PS01036">
    <property type="entry name" value="HSP70_3"/>
    <property type="match status" value="1"/>
</dbReference>
<dbReference type="Gene3D" id="3.30.30.30">
    <property type="match status" value="1"/>
</dbReference>
<dbReference type="PRINTS" id="PR00301">
    <property type="entry name" value="HEATSHOCK70"/>
</dbReference>
<feature type="region of interest" description="Disordered" evidence="8">
    <location>
        <begin position="652"/>
        <end position="728"/>
    </location>
</feature>
<dbReference type="FunFam" id="3.30.30.30:FF:000002">
    <property type="entry name" value="Heat shock 70 kDa protein 4"/>
    <property type="match status" value="1"/>
</dbReference>
<evidence type="ECO:0000256" key="6">
    <source>
        <dbReference type="ARBA" id="ARBA00023016"/>
    </source>
</evidence>
<dbReference type="Gene3D" id="2.60.34.10">
    <property type="entry name" value="Substrate Binding Domain Of DNAk, Chain A, domain 1"/>
    <property type="match status" value="1"/>
</dbReference>
<dbReference type="GeneID" id="54362505"/>
<evidence type="ECO:0000256" key="8">
    <source>
        <dbReference type="SAM" id="MobiDB-lite"/>
    </source>
</evidence>
<keyword evidence="5" id="KW-0067">ATP-binding</keyword>
<dbReference type="InterPro" id="IPR018181">
    <property type="entry name" value="Heat_shock_70_CS"/>
</dbReference>
<dbReference type="FunFam" id="1.20.1270.10:FF:000002">
    <property type="entry name" value="Heat shock 70 kDa protein 4"/>
    <property type="match status" value="1"/>
</dbReference>
<comment type="similarity">
    <text evidence="2">Belongs to the heat shock protein 70 family.</text>
</comment>
<accession>A0A6J3M6X7</accession>
<evidence type="ECO:0000256" key="3">
    <source>
        <dbReference type="ARBA" id="ARBA00022490"/>
    </source>
</evidence>
<evidence type="ECO:0000256" key="7">
    <source>
        <dbReference type="SAM" id="Coils"/>
    </source>
</evidence>
<dbReference type="SUPFAM" id="SSF100920">
    <property type="entry name" value="Heat shock protein 70kD (HSP70), peptide-binding domain"/>
    <property type="match status" value="1"/>
</dbReference>
<reference evidence="10" key="3">
    <citation type="submission" date="2025-08" db="UniProtKB">
        <authorList>
            <consortium name="RefSeq"/>
        </authorList>
    </citation>
    <scope>IDENTIFICATION</scope>
    <source>
        <strain evidence="10">CBS 342.82</strain>
    </source>
</reference>
<feature type="compositionally biased region" description="Basic and acidic residues" evidence="8">
    <location>
        <begin position="658"/>
        <end position="714"/>
    </location>
</feature>
<dbReference type="RefSeq" id="XP_033460689.1">
    <property type="nucleotide sequence ID" value="XM_033604705.1"/>
</dbReference>
<dbReference type="InterPro" id="IPR043129">
    <property type="entry name" value="ATPase_NBD"/>
</dbReference>
<dbReference type="PANTHER" id="PTHR45639">
    <property type="entry name" value="HSC70CB, ISOFORM G-RELATED"/>
    <property type="match status" value="1"/>
</dbReference>
<proteinExistence type="inferred from homology"/>
<reference evidence="10" key="2">
    <citation type="submission" date="2020-04" db="EMBL/GenBank/DDBJ databases">
        <authorList>
            <consortium name="NCBI Genome Project"/>
        </authorList>
    </citation>
    <scope>NUCLEOTIDE SEQUENCE</scope>
    <source>
        <strain evidence="10">CBS 342.82</strain>
    </source>
</reference>
<dbReference type="OrthoDB" id="434160at2759"/>
<keyword evidence="6 10" id="KW-0346">Stress response</keyword>
<gene>
    <name evidence="10" type="ORF">K489DRAFT_379643</name>
</gene>
<dbReference type="CDD" id="cd24094">
    <property type="entry name" value="ASKHA_NBD_HSP70_ScSse"/>
    <property type="match status" value="1"/>
</dbReference>
<dbReference type="SUPFAM" id="SSF53067">
    <property type="entry name" value="Actin-like ATPase domain"/>
    <property type="match status" value="2"/>
</dbReference>
<evidence type="ECO:0000256" key="4">
    <source>
        <dbReference type="ARBA" id="ARBA00022741"/>
    </source>
</evidence>
<dbReference type="InterPro" id="IPR013126">
    <property type="entry name" value="Hsp_70_fam"/>
</dbReference>
<evidence type="ECO:0000256" key="1">
    <source>
        <dbReference type="ARBA" id="ARBA00004496"/>
    </source>
</evidence>
<dbReference type="FunFam" id="3.30.420.40:FF:000171">
    <property type="entry name" value="Heat shock 70 kDa protein 4"/>
    <property type="match status" value="2"/>
</dbReference>
<keyword evidence="3" id="KW-0963">Cytoplasm</keyword>
<sequence length="728" mass="80925">MSVVGLDFGTQNAVIAVARNKGVDVIANEVSNRATPSLVGFGPKNRYLGEAAKTQEVSNLKNTVGSLTRLAGRSLNDPDVQIEQEYLSALLVDVNGQVGAEVTYLGKKERFTATQLAAMFLTKVRETASKELKLPVNDMVIAVPAWYTDAQRRSLLDAAEISGLKVLRLINETTATALGYGITKVDLPSAEEKPRRVAFVDIGHSNYTCSICEFKKGELKVVSTAYDRHFGGRNFDKAIIDHFRKEFKEKNKIDINENPKARVRVAAAVEKLKKVLSANAVAPINIESLMNDVDVRGQLKREEMEELLKPLLERSIVPLEQALTEAKLKVEDIDSIELVGGCTRVPALKAAIQNFFGKPLSFTMNADEAIARGCAFSCAILSPVFRVRDFSVQDIVSYPIEFAWEKSPEIPDEDTNLTVFNKGNPMPSTKILTFYRKQAFDLEARYAKPEGLPGKVNPWIGRFSVKGVKADSKDDFMVCKLKARVNLHGILNLDKGYYVEDEEFEEPIPESKDADAMDTDDKKGDAKAAPKTRKVKRAVTKGDLPLSAGTASLDQASKDLLLEQEGQMIAEDKLVAETEDKKNELESEIYSMRSRIDEPYTSNGYSDFASEQEKEKIREKCSQLEDWLYDDGDDASKGQYIAKLDELRASAGPIIQRFNDKRQEEDEARRKLQEEAAAKRKVEEEARRKAEEEKRKAEEANKSSKPDEEMKDAPADADGAAPAEVEEA</sequence>
<dbReference type="InterPro" id="IPR029047">
    <property type="entry name" value="HSP70_peptide-bd_sf"/>
</dbReference>
<feature type="region of interest" description="Disordered" evidence="8">
    <location>
        <begin position="504"/>
        <end position="534"/>
    </location>
</feature>